<protein>
    <submittedName>
        <fullName evidence="2">Morphogenesis protein 1 wall, phi29, hydrolase, infection</fullName>
    </submittedName>
</protein>
<evidence type="ECO:0000259" key="1">
    <source>
        <dbReference type="Pfam" id="PF18013"/>
    </source>
</evidence>
<dbReference type="GO" id="GO:0016787">
    <property type="term" value="F:hydrolase activity"/>
    <property type="evidence" value="ECO:0007669"/>
    <property type="project" value="UniProtKB-KW"/>
</dbReference>
<proteinExistence type="predicted"/>
<dbReference type="InterPro" id="IPR041219">
    <property type="entry name" value="Phage_lysozyme2"/>
</dbReference>
<keyword evidence="2" id="KW-0378">Hydrolase</keyword>
<sequence length="823" mass="89900">MPGNLLDEYLVGLGFQVDRPGFTEFIHTLQAASQAVNSATGAWTREFVKAAGIVTTALASVTTAAAGVAKAAANQDLAMEKLARRMMVSKDAAWQMKQATDALGESISDIVITPELMNRYQKLVADGRQMKPGGDFAATMKGFRDLMFEFTRLKQEVAYAMTWVGYYLLKYLNRPLAEAQARFRSFNNAFVRNMAAWTEKLARAAVYIINIGLHFFDLIKSITSAAYDMWAAFPKGVKIATAAMAAFFAVLKMSPIGRMITLVSALLLLVDDYFGYFEGKQALFGKYWETLRDGLTKAQQTVIAFSNAIGDMADDIRSSDTFQTFCDVIVRLGKALYMLGSGVVGTVVKSVRMLIDAFGRHETAQKFAGVLERLWRIILWLTDAVLRNIEIVSRWLDEIETSETIREFLDAVSELASAVLDLTSALLDLVYTALKAFFGGMGTTESVYGFRDAVRAVVKIITMMVRILSFLIELLAKFFKMMASNQLFRDFWDGLGRAVKTFGSIIDTVVEGAIKKLGKLGRALACLVKGDFEGAKNALFGSSTKPGIGEAGKTAVEMGQYLVANGLDPKVAFGIIGNYGIESSYDPAAIGDNGTSGGLAQWHNERWEQLKEFAADRGTHWTDRKTQLDFTKWDLQTNYPEVLAAMMAAETVEEAAEIFARGYEIPAEATANYEGRKANARAAYDEAARQATVPKPKQPPMTGTDIYPAYPDNPWDRVLPPPQRISGFIGSVRQFGRGVRSLVSQADPALLGGMQAGARYATYGGASQTIVNTINVGGVTVTHSNASPDDIGHAVADKTMEKLNAKGQYLLQSRTLTGGPNVV</sequence>
<evidence type="ECO:0000313" key="2">
    <source>
        <dbReference type="EMBL" id="DAD98275.1"/>
    </source>
</evidence>
<reference evidence="2" key="1">
    <citation type="journal article" date="2021" name="Proc. Natl. Acad. Sci. U.S.A.">
        <title>A Catalog of Tens of Thousands of Viruses from Human Metagenomes Reveals Hidden Associations with Chronic Diseases.</title>
        <authorList>
            <person name="Tisza M.J."/>
            <person name="Buck C.B."/>
        </authorList>
    </citation>
    <scope>NUCLEOTIDE SEQUENCE</scope>
    <source>
        <strain evidence="2">Ctiu99</strain>
    </source>
</reference>
<dbReference type="Pfam" id="PF18013">
    <property type="entry name" value="Phage_lysozyme2"/>
    <property type="match status" value="1"/>
</dbReference>
<feature type="domain" description="Phage tail lysozyme" evidence="1">
    <location>
        <begin position="553"/>
        <end position="685"/>
    </location>
</feature>
<name>A0A8S5NWB5_9CAUD</name>
<organism evidence="2">
    <name type="scientific">Myoviridae sp. ctiu99</name>
    <dbReference type="NCBI Taxonomy" id="2825158"/>
    <lineage>
        <taxon>Viruses</taxon>
        <taxon>Duplodnaviria</taxon>
        <taxon>Heunggongvirae</taxon>
        <taxon>Uroviricota</taxon>
        <taxon>Caudoviricetes</taxon>
    </lineage>
</organism>
<accession>A0A8S5NWB5</accession>
<dbReference type="Gene3D" id="1.10.530.10">
    <property type="match status" value="1"/>
</dbReference>
<dbReference type="EMBL" id="BK015257">
    <property type="protein sequence ID" value="DAD98275.1"/>
    <property type="molecule type" value="Genomic_DNA"/>
</dbReference>